<dbReference type="EMBL" id="LZSX01000090">
    <property type="protein sequence ID" value="OBB79850.1"/>
    <property type="molecule type" value="Genomic_DNA"/>
</dbReference>
<dbReference type="Proteomes" id="UP000091914">
    <property type="component" value="Unassembled WGS sequence"/>
</dbReference>
<organism evidence="2 3">
    <name type="scientific">Mycobacterium colombiense</name>
    <dbReference type="NCBI Taxonomy" id="339268"/>
    <lineage>
        <taxon>Bacteria</taxon>
        <taxon>Bacillati</taxon>
        <taxon>Actinomycetota</taxon>
        <taxon>Actinomycetes</taxon>
        <taxon>Mycobacteriales</taxon>
        <taxon>Mycobacteriaceae</taxon>
        <taxon>Mycobacterium</taxon>
        <taxon>Mycobacterium avium complex (MAC)</taxon>
    </lineage>
</organism>
<comment type="caution">
    <text evidence="2">The sequence shown here is derived from an EMBL/GenBank/DDBJ whole genome shotgun (WGS) entry which is preliminary data.</text>
</comment>
<reference evidence="2 3" key="1">
    <citation type="submission" date="2016-06" db="EMBL/GenBank/DDBJ databases">
        <authorList>
            <person name="Kjaerup R.B."/>
            <person name="Dalgaard T.S."/>
            <person name="Juul-Madsen H.R."/>
        </authorList>
    </citation>
    <scope>NUCLEOTIDE SEQUENCE [LARGE SCALE GENOMIC DNA]</scope>
    <source>
        <strain evidence="2 3">852002-51834_SCH5396731</strain>
    </source>
</reference>
<evidence type="ECO:0000313" key="2">
    <source>
        <dbReference type="EMBL" id="OBB79850.1"/>
    </source>
</evidence>
<evidence type="ECO:0000259" key="1">
    <source>
        <dbReference type="Pfam" id="PF13924"/>
    </source>
</evidence>
<dbReference type="Pfam" id="PF13924">
    <property type="entry name" value="Lipocalin_5"/>
    <property type="match status" value="1"/>
</dbReference>
<proteinExistence type="predicted"/>
<dbReference type="OrthoDB" id="118834at2"/>
<dbReference type="AlphaFoldDB" id="A0A1A0V9C0"/>
<dbReference type="RefSeq" id="WP_064885106.1">
    <property type="nucleotide sequence ID" value="NZ_LZSX01000090.1"/>
</dbReference>
<accession>A0A1A0V9C0</accession>
<sequence>MTTLTTQDLREYLVGAWTLESYESSDVDGSNVRYPLGTDARGIIMYTADGYMSAQLMRADRAPTARGDLQIATDDELAAAARGYLAYAGPYSVLDDGVIAHHVDVSLLPNWIGGTQYRAAQVGDDRLQLGPAEPVLIKGKLRNGRLIWQRAKQG</sequence>
<feature type="domain" description="Lipocalin-like" evidence="1">
    <location>
        <begin position="14"/>
        <end position="151"/>
    </location>
</feature>
<gene>
    <name evidence="2" type="ORF">A5760_20115</name>
</gene>
<dbReference type="InterPro" id="IPR024311">
    <property type="entry name" value="Lipocalin-like"/>
</dbReference>
<name>A0A1A0V9C0_9MYCO</name>
<protein>
    <recommendedName>
        <fullName evidence="1">Lipocalin-like domain-containing protein</fullName>
    </recommendedName>
</protein>
<evidence type="ECO:0000313" key="3">
    <source>
        <dbReference type="Proteomes" id="UP000091914"/>
    </source>
</evidence>